<dbReference type="InterPro" id="IPR013087">
    <property type="entry name" value="Znf_C2H2_type"/>
</dbReference>
<dbReference type="GO" id="GO:0016972">
    <property type="term" value="F:thiol oxidase activity"/>
    <property type="evidence" value="ECO:0007669"/>
    <property type="project" value="UniProtKB-EC"/>
</dbReference>
<dbReference type="Gene3D" id="3.30.160.60">
    <property type="entry name" value="Classic Zinc Finger"/>
    <property type="match status" value="4"/>
</dbReference>
<dbReference type="Pfam" id="PF04777">
    <property type="entry name" value="Evr1_Alr"/>
    <property type="match status" value="1"/>
</dbReference>
<dbReference type="FunFam" id="3.30.160.60:FF:000065">
    <property type="entry name" value="B-cell CLL/lymphoma 6, member B"/>
    <property type="match status" value="1"/>
</dbReference>
<dbReference type="Gene3D" id="1.20.120.310">
    <property type="entry name" value="ERV/ALR sulfhydryl oxidase domain"/>
    <property type="match status" value="1"/>
</dbReference>
<accession>A0A8J6LD83</accession>
<keyword evidence="4" id="KW-0677">Repeat</keyword>
<dbReference type="GO" id="GO:0000981">
    <property type="term" value="F:DNA-binding transcription factor activity, RNA polymerase II-specific"/>
    <property type="evidence" value="ECO:0007669"/>
    <property type="project" value="TreeGrafter"/>
</dbReference>
<protein>
    <recommendedName>
        <fullName evidence="11">Sulfhydryl oxidase</fullName>
        <ecNumber evidence="11">1.8.3.2</ecNumber>
    </recommendedName>
</protein>
<dbReference type="GO" id="GO:0000978">
    <property type="term" value="F:RNA polymerase II cis-regulatory region sequence-specific DNA binding"/>
    <property type="evidence" value="ECO:0007669"/>
    <property type="project" value="TreeGrafter"/>
</dbReference>
<evidence type="ECO:0000256" key="4">
    <source>
        <dbReference type="ARBA" id="ARBA00022737"/>
    </source>
</evidence>
<dbReference type="InterPro" id="IPR036774">
    <property type="entry name" value="ERV/ALR_sulphydryl_oxid_sf"/>
</dbReference>
<dbReference type="SMART" id="SM00355">
    <property type="entry name" value="ZnF_C2H2"/>
    <property type="match status" value="11"/>
</dbReference>
<evidence type="ECO:0000256" key="7">
    <source>
        <dbReference type="ARBA" id="ARBA00022833"/>
    </source>
</evidence>
<evidence type="ECO:0000256" key="6">
    <source>
        <dbReference type="ARBA" id="ARBA00022827"/>
    </source>
</evidence>
<gene>
    <name evidence="15" type="ORF">GEV33_004668</name>
</gene>
<keyword evidence="8 11" id="KW-0560">Oxidoreductase</keyword>
<evidence type="ECO:0000256" key="8">
    <source>
        <dbReference type="ARBA" id="ARBA00023002"/>
    </source>
</evidence>
<dbReference type="Proteomes" id="UP000719412">
    <property type="component" value="Unassembled WGS sequence"/>
</dbReference>
<sequence>MPRRPSPLDTEQCRQCSSFADYAKVARKKAFEESAGEVSSSMGPQRTDCPLDKDELGRGSWGLLHTIAAKYPERPSRSEQKDMTNFFHLFSKFYPCDHCAEDLRREYSNEDGLNDAFPVESIFTEIASDWSSEGFPILLSGPLIADENNDSESTSANVQLLSEENDSSRQNDDSRDESTVTFFSNADKNRLILANDVLLKVATDDNDSQENTVTHMINGDAYSITYTQESPVEVAETEENVEVIQLLNIDGTITTIDKNALNTLNGKEKTNNFENFFTQVEAYKCKFCSFLCESVEEVTTHISLEHAKEVQQSKANGDTGNGELVGTKMTSVLNMNKDKKKYTLYLCSDCSSGYSNKEDLKQHMINQHKMVHVLSSSPGTNELIASDKSKSTENEQKRLTKITSTSLVKKQKAMRKVKCSIKGCPLRFDKEESRKRHEDCHVDQNKKQFMCPVCKTKFSIWRICSMHMWKCHSIDLGLLTCPMCNQFKSYSAVRVINHMAIHNEEKPFICTACGKGFKQLNQLRNHGVMHKPPDEIPDSYSRKQCEFCDRYFANSKCLKKHIKFVHDKFKPFICNICGHQTARKEMLQSHHRQHTGDKPFHCSYCEFKTGDRNCLRKHMMRHFGLAKYSCQYCNYQSIQTSAFKAHLANKHPGKEGTYACTNCRYTTINCGAYLSHIKCHELEKKKKSNGKIEKRTNVEDSESKSSDETHNFLNTEQSEEAVDTGGITIPAGFDLQLTNDQTNMI</sequence>
<dbReference type="InterPro" id="IPR017905">
    <property type="entry name" value="ERV/ALR_sulphydryl_oxidase"/>
</dbReference>
<feature type="domain" description="ERV/ALR sulfhydryl oxidase" evidence="14">
    <location>
        <begin position="49"/>
        <end position="154"/>
    </location>
</feature>
<evidence type="ECO:0000256" key="1">
    <source>
        <dbReference type="ARBA" id="ARBA00001974"/>
    </source>
</evidence>
<dbReference type="EMBL" id="JABDTM020018337">
    <property type="protein sequence ID" value="KAH0818124.1"/>
    <property type="molecule type" value="Genomic_DNA"/>
</dbReference>
<keyword evidence="5 10" id="KW-0863">Zinc-finger</keyword>
<reference evidence="15" key="1">
    <citation type="journal article" date="2020" name="J Insects Food Feed">
        <title>The yellow mealworm (Tenebrio molitor) genome: a resource for the emerging insects as food and feed industry.</title>
        <authorList>
            <person name="Eriksson T."/>
            <person name="Andere A."/>
            <person name="Kelstrup H."/>
            <person name="Emery V."/>
            <person name="Picard C."/>
        </authorList>
    </citation>
    <scope>NUCLEOTIDE SEQUENCE</scope>
    <source>
        <strain evidence="15">Stoneville</strain>
        <tissue evidence="15">Whole head</tissue>
    </source>
</reference>
<comment type="caution">
    <text evidence="15">The sequence shown here is derived from an EMBL/GenBank/DDBJ whole genome shotgun (WGS) entry which is preliminary data.</text>
</comment>
<dbReference type="PANTHER" id="PTHR19818">
    <property type="entry name" value="ZINC FINGER PROTEIN ZIC AND GLI"/>
    <property type="match status" value="1"/>
</dbReference>
<feature type="compositionally biased region" description="Basic and acidic residues" evidence="12">
    <location>
        <begin position="166"/>
        <end position="178"/>
    </location>
</feature>
<keyword evidence="2 11" id="KW-0285">Flavoprotein</keyword>
<evidence type="ECO:0000256" key="10">
    <source>
        <dbReference type="PROSITE-ProRule" id="PRU00042"/>
    </source>
</evidence>
<keyword evidence="16" id="KW-1185">Reference proteome</keyword>
<comment type="catalytic activity">
    <reaction evidence="11">
        <text>2 R'C(R)SH + O2 = R'C(R)S-S(R)CR' + H2O2</text>
        <dbReference type="Rhea" id="RHEA:17357"/>
        <dbReference type="ChEBI" id="CHEBI:15379"/>
        <dbReference type="ChEBI" id="CHEBI:16240"/>
        <dbReference type="ChEBI" id="CHEBI:16520"/>
        <dbReference type="ChEBI" id="CHEBI:17412"/>
        <dbReference type="EC" id="1.8.3.2"/>
    </reaction>
</comment>
<reference evidence="15" key="2">
    <citation type="submission" date="2021-08" db="EMBL/GenBank/DDBJ databases">
        <authorList>
            <person name="Eriksson T."/>
        </authorList>
    </citation>
    <scope>NUCLEOTIDE SEQUENCE</scope>
    <source>
        <strain evidence="15">Stoneville</strain>
        <tissue evidence="15">Whole head</tissue>
    </source>
</reference>
<evidence type="ECO:0000313" key="15">
    <source>
        <dbReference type="EMBL" id="KAH0818124.1"/>
    </source>
</evidence>
<dbReference type="GO" id="GO:0005634">
    <property type="term" value="C:nucleus"/>
    <property type="evidence" value="ECO:0007669"/>
    <property type="project" value="UniProtKB-ARBA"/>
</dbReference>
<evidence type="ECO:0000256" key="12">
    <source>
        <dbReference type="SAM" id="MobiDB-lite"/>
    </source>
</evidence>
<feature type="compositionally biased region" description="Polar residues" evidence="12">
    <location>
        <begin position="151"/>
        <end position="160"/>
    </location>
</feature>
<feature type="domain" description="C2H2-type" evidence="13">
    <location>
        <begin position="543"/>
        <end position="571"/>
    </location>
</feature>
<dbReference type="AlphaFoldDB" id="A0A8J6LD83"/>
<dbReference type="InterPro" id="IPR050329">
    <property type="entry name" value="GLI_C2H2-zinc-finger"/>
</dbReference>
<evidence type="ECO:0000256" key="5">
    <source>
        <dbReference type="ARBA" id="ARBA00022771"/>
    </source>
</evidence>
<evidence type="ECO:0000259" key="13">
    <source>
        <dbReference type="PROSITE" id="PS50157"/>
    </source>
</evidence>
<keyword evidence="3" id="KW-0479">Metal-binding</keyword>
<dbReference type="PROSITE" id="PS50157">
    <property type="entry name" value="ZINC_FINGER_C2H2_2"/>
    <property type="match status" value="4"/>
</dbReference>
<feature type="region of interest" description="Disordered" evidence="12">
    <location>
        <begin position="688"/>
        <end position="725"/>
    </location>
</feature>
<dbReference type="InterPro" id="IPR036236">
    <property type="entry name" value="Znf_C2H2_sf"/>
</dbReference>
<feature type="region of interest" description="Disordered" evidence="12">
    <location>
        <begin position="148"/>
        <end position="178"/>
    </location>
</feature>
<dbReference type="GO" id="GO:0045944">
    <property type="term" value="P:positive regulation of transcription by RNA polymerase II"/>
    <property type="evidence" value="ECO:0007669"/>
    <property type="project" value="UniProtKB-ARBA"/>
</dbReference>
<dbReference type="PROSITE" id="PS00028">
    <property type="entry name" value="ZINC_FINGER_C2H2_1"/>
    <property type="match status" value="5"/>
</dbReference>
<dbReference type="PROSITE" id="PS51324">
    <property type="entry name" value="ERV_ALR"/>
    <property type="match status" value="1"/>
</dbReference>
<dbReference type="EC" id="1.8.3.2" evidence="11"/>
<evidence type="ECO:0000256" key="3">
    <source>
        <dbReference type="ARBA" id="ARBA00022723"/>
    </source>
</evidence>
<comment type="cofactor">
    <cofactor evidence="1 11">
        <name>FAD</name>
        <dbReference type="ChEBI" id="CHEBI:57692"/>
    </cofactor>
</comment>
<keyword evidence="7" id="KW-0862">Zinc</keyword>
<proteinExistence type="predicted"/>
<feature type="compositionally biased region" description="Basic and acidic residues" evidence="12">
    <location>
        <begin position="688"/>
        <end position="710"/>
    </location>
</feature>
<evidence type="ECO:0000259" key="14">
    <source>
        <dbReference type="PROSITE" id="PS51324"/>
    </source>
</evidence>
<dbReference type="SUPFAM" id="SSF69000">
    <property type="entry name" value="FAD-dependent thiol oxidase"/>
    <property type="match status" value="1"/>
</dbReference>
<evidence type="ECO:0000256" key="2">
    <source>
        <dbReference type="ARBA" id="ARBA00022630"/>
    </source>
</evidence>
<evidence type="ECO:0000256" key="11">
    <source>
        <dbReference type="RuleBase" id="RU371123"/>
    </source>
</evidence>
<feature type="domain" description="C2H2-type" evidence="13">
    <location>
        <begin position="572"/>
        <end position="599"/>
    </location>
</feature>
<name>A0A8J6LD83_TENMO</name>
<organism evidence="15 16">
    <name type="scientific">Tenebrio molitor</name>
    <name type="common">Yellow mealworm beetle</name>
    <dbReference type="NCBI Taxonomy" id="7067"/>
    <lineage>
        <taxon>Eukaryota</taxon>
        <taxon>Metazoa</taxon>
        <taxon>Ecdysozoa</taxon>
        <taxon>Arthropoda</taxon>
        <taxon>Hexapoda</taxon>
        <taxon>Insecta</taxon>
        <taxon>Pterygota</taxon>
        <taxon>Neoptera</taxon>
        <taxon>Endopterygota</taxon>
        <taxon>Coleoptera</taxon>
        <taxon>Polyphaga</taxon>
        <taxon>Cucujiformia</taxon>
        <taxon>Tenebrionidae</taxon>
        <taxon>Tenebrio</taxon>
    </lineage>
</organism>
<evidence type="ECO:0000256" key="9">
    <source>
        <dbReference type="ARBA" id="ARBA00023157"/>
    </source>
</evidence>
<dbReference type="PANTHER" id="PTHR19818:SF139">
    <property type="entry name" value="PAIR-RULE PROTEIN ODD-PAIRED"/>
    <property type="match status" value="1"/>
</dbReference>
<keyword evidence="9" id="KW-1015">Disulfide bond</keyword>
<dbReference type="FunFam" id="3.30.160.60:FF:000110">
    <property type="entry name" value="Zinc finger protein-like"/>
    <property type="match status" value="1"/>
</dbReference>
<dbReference type="GO" id="GO:0008270">
    <property type="term" value="F:zinc ion binding"/>
    <property type="evidence" value="ECO:0007669"/>
    <property type="project" value="UniProtKB-KW"/>
</dbReference>
<evidence type="ECO:0000313" key="16">
    <source>
        <dbReference type="Proteomes" id="UP000719412"/>
    </source>
</evidence>
<keyword evidence="6 11" id="KW-0274">FAD</keyword>
<feature type="domain" description="C2H2-type" evidence="13">
    <location>
        <begin position="508"/>
        <end position="535"/>
    </location>
</feature>
<feature type="domain" description="C2H2-type" evidence="13">
    <location>
        <begin position="345"/>
        <end position="368"/>
    </location>
</feature>
<dbReference type="SUPFAM" id="SSF57667">
    <property type="entry name" value="beta-beta-alpha zinc fingers"/>
    <property type="match status" value="3"/>
</dbReference>